<evidence type="ECO:0000256" key="8">
    <source>
        <dbReference type="ARBA" id="ARBA00023012"/>
    </source>
</evidence>
<evidence type="ECO:0000256" key="9">
    <source>
        <dbReference type="SAM" id="Coils"/>
    </source>
</evidence>
<gene>
    <name evidence="13" type="ORF">SacxiDRAFT_0499</name>
</gene>
<dbReference type="InterPro" id="IPR003594">
    <property type="entry name" value="HATPase_dom"/>
</dbReference>
<dbReference type="Proteomes" id="UP000004691">
    <property type="component" value="Unassembled WGS sequence"/>
</dbReference>
<dbReference type="InterPro" id="IPR036890">
    <property type="entry name" value="HATPase_C_sf"/>
</dbReference>
<evidence type="ECO:0000256" key="7">
    <source>
        <dbReference type="ARBA" id="ARBA00022840"/>
    </source>
</evidence>
<dbReference type="GO" id="GO:0000155">
    <property type="term" value="F:phosphorelay sensor kinase activity"/>
    <property type="evidence" value="ECO:0007669"/>
    <property type="project" value="InterPro"/>
</dbReference>
<dbReference type="EMBL" id="JH636049">
    <property type="protein sequence ID" value="EID52775.1"/>
    <property type="molecule type" value="Genomic_DNA"/>
</dbReference>
<dbReference type="RefSeq" id="WP_006236878.1">
    <property type="nucleotide sequence ID" value="NZ_JH636049.1"/>
</dbReference>
<dbReference type="Pfam" id="PF02518">
    <property type="entry name" value="HATPase_c"/>
    <property type="match status" value="1"/>
</dbReference>
<evidence type="ECO:0000259" key="12">
    <source>
        <dbReference type="Pfam" id="PF07730"/>
    </source>
</evidence>
<keyword evidence="10" id="KW-0812">Transmembrane</keyword>
<proteinExistence type="predicted"/>
<dbReference type="HOGENOM" id="CLU_000445_20_1_11"/>
<feature type="transmembrane region" description="Helical" evidence="10">
    <location>
        <begin position="77"/>
        <end position="103"/>
    </location>
</feature>
<name>I0UY22_9PSEU</name>
<evidence type="ECO:0000256" key="4">
    <source>
        <dbReference type="ARBA" id="ARBA00022679"/>
    </source>
</evidence>
<evidence type="ECO:0000256" key="5">
    <source>
        <dbReference type="ARBA" id="ARBA00022741"/>
    </source>
</evidence>
<feature type="transmembrane region" description="Helical" evidence="10">
    <location>
        <begin position="46"/>
        <end position="65"/>
    </location>
</feature>
<dbReference type="AlphaFoldDB" id="I0UY22"/>
<evidence type="ECO:0000256" key="3">
    <source>
        <dbReference type="ARBA" id="ARBA00022553"/>
    </source>
</evidence>
<dbReference type="GO" id="GO:0046983">
    <property type="term" value="F:protein dimerization activity"/>
    <property type="evidence" value="ECO:0007669"/>
    <property type="project" value="InterPro"/>
</dbReference>
<dbReference type="SUPFAM" id="SSF55874">
    <property type="entry name" value="ATPase domain of HSP90 chaperone/DNA topoisomerase II/histidine kinase"/>
    <property type="match status" value="1"/>
</dbReference>
<comment type="catalytic activity">
    <reaction evidence="1">
        <text>ATP + protein L-histidine = ADP + protein N-phospho-L-histidine.</text>
        <dbReference type="EC" id="2.7.13.3"/>
    </reaction>
</comment>
<keyword evidence="14" id="KW-1185">Reference proteome</keyword>
<dbReference type="Gene3D" id="1.20.5.1930">
    <property type="match status" value="1"/>
</dbReference>
<feature type="coiled-coil region" evidence="9">
    <location>
        <begin position="201"/>
        <end position="228"/>
    </location>
</feature>
<protein>
    <recommendedName>
        <fullName evidence="2">histidine kinase</fullName>
        <ecNumber evidence="2">2.7.13.3</ecNumber>
    </recommendedName>
</protein>
<keyword evidence="5" id="KW-0547">Nucleotide-binding</keyword>
<dbReference type="Gene3D" id="3.30.565.10">
    <property type="entry name" value="Histidine kinase-like ATPase, C-terminal domain"/>
    <property type="match status" value="1"/>
</dbReference>
<keyword evidence="10" id="KW-1133">Transmembrane helix</keyword>
<evidence type="ECO:0000256" key="1">
    <source>
        <dbReference type="ARBA" id="ARBA00000085"/>
    </source>
</evidence>
<evidence type="ECO:0000313" key="13">
    <source>
        <dbReference type="EMBL" id="EID52775.1"/>
    </source>
</evidence>
<dbReference type="GO" id="GO:0016020">
    <property type="term" value="C:membrane"/>
    <property type="evidence" value="ECO:0007669"/>
    <property type="project" value="InterPro"/>
</dbReference>
<accession>I0UY22</accession>
<dbReference type="PANTHER" id="PTHR24421:SF10">
    <property type="entry name" value="NITRATE_NITRITE SENSOR PROTEIN NARQ"/>
    <property type="match status" value="1"/>
</dbReference>
<dbReference type="STRING" id="882086.SacxiDRAFT_0499"/>
<keyword evidence="7" id="KW-0067">ATP-binding</keyword>
<dbReference type="eggNOG" id="COG4585">
    <property type="taxonomic scope" value="Bacteria"/>
</dbReference>
<keyword evidence="4" id="KW-0808">Transferase</keyword>
<evidence type="ECO:0000259" key="11">
    <source>
        <dbReference type="Pfam" id="PF02518"/>
    </source>
</evidence>
<dbReference type="OrthoDB" id="227596at2"/>
<keyword evidence="8" id="KW-0902">Two-component regulatory system</keyword>
<sequence length="427" mass="45128">MPVRRSPTARVVAAVTTVARDLNPVSRDRSQGTVRWPFVTAGTARWLPWSLAGLLAVILAAFGAAHGVESMQAVPVAGAVVFGALHAAPLLLCLPYPIAGMWSSLLVLVLTSTPVGGGEETQLWPEASVLTHLCVLGFVGLRVRPRVLVEMWVLTLAAGVIVVGRMPPGDHIPAVEELGMLSAVVLVAAGAVRGRAEASRRLEAQRALTAAEQQRRAVLEERSRIARELHDVLAHHMSVIAIQAEAAPYRVADPPERLTESFATIRTHAQDALTELRRVLGVLRSGGDDADSAPQPTLSRVADLVAGVRNAGLRVTTVVSGDPVTLPSGLELSAYRIVQEGLNNVLRHAPGADVGIEIEYRPSRLRLRVANGPAVTRPSRNAARGNGHGIVGMRERVGMLNGELTVGATPDGGYAIEAVLPLSGGDR</sequence>
<reference evidence="13 14" key="1">
    <citation type="submission" date="2012-01" db="EMBL/GenBank/DDBJ databases">
        <title>Improved High-Quality Draft sequence of Saccharomonospora xinjiangensis XJ-54.</title>
        <authorList>
            <consortium name="US DOE Joint Genome Institute"/>
            <person name="Lucas S."/>
            <person name="Han J."/>
            <person name="Lapidus A."/>
            <person name="Cheng J.-F."/>
            <person name="Goodwin L."/>
            <person name="Pitluck S."/>
            <person name="Peters L."/>
            <person name="Mikhailova N."/>
            <person name="Teshima H."/>
            <person name="Detter J.C."/>
            <person name="Han C."/>
            <person name="Tapia R."/>
            <person name="Land M."/>
            <person name="Hauser L."/>
            <person name="Kyrpides N."/>
            <person name="Ivanova N."/>
            <person name="Pagani I."/>
            <person name="Brambilla E.-M."/>
            <person name="Klenk H.-P."/>
            <person name="Woyke T."/>
        </authorList>
    </citation>
    <scope>NUCLEOTIDE SEQUENCE [LARGE SCALE GENOMIC DNA]</scope>
    <source>
        <strain evidence="13 14">XJ-54</strain>
    </source>
</reference>
<evidence type="ECO:0000313" key="14">
    <source>
        <dbReference type="Proteomes" id="UP000004691"/>
    </source>
</evidence>
<evidence type="ECO:0000256" key="2">
    <source>
        <dbReference type="ARBA" id="ARBA00012438"/>
    </source>
</evidence>
<feature type="domain" description="Histidine kinase/HSP90-like ATPase" evidence="11">
    <location>
        <begin position="331"/>
        <end position="423"/>
    </location>
</feature>
<dbReference type="InterPro" id="IPR011712">
    <property type="entry name" value="Sig_transdc_His_kin_sub3_dim/P"/>
</dbReference>
<dbReference type="PANTHER" id="PTHR24421">
    <property type="entry name" value="NITRATE/NITRITE SENSOR PROTEIN NARX-RELATED"/>
    <property type="match status" value="1"/>
</dbReference>
<organism evidence="13 14">
    <name type="scientific">Saccharomonospora xinjiangensis XJ-54</name>
    <dbReference type="NCBI Taxonomy" id="882086"/>
    <lineage>
        <taxon>Bacteria</taxon>
        <taxon>Bacillati</taxon>
        <taxon>Actinomycetota</taxon>
        <taxon>Actinomycetes</taxon>
        <taxon>Pseudonocardiales</taxon>
        <taxon>Pseudonocardiaceae</taxon>
        <taxon>Saccharomonospora</taxon>
    </lineage>
</organism>
<dbReference type="Pfam" id="PF07730">
    <property type="entry name" value="HisKA_3"/>
    <property type="match status" value="1"/>
</dbReference>
<dbReference type="CDD" id="cd16917">
    <property type="entry name" value="HATPase_UhpB-NarQ-NarX-like"/>
    <property type="match status" value="1"/>
</dbReference>
<dbReference type="GO" id="GO:0005524">
    <property type="term" value="F:ATP binding"/>
    <property type="evidence" value="ECO:0007669"/>
    <property type="project" value="UniProtKB-KW"/>
</dbReference>
<evidence type="ECO:0000256" key="6">
    <source>
        <dbReference type="ARBA" id="ARBA00022777"/>
    </source>
</evidence>
<keyword evidence="10" id="KW-0472">Membrane</keyword>
<evidence type="ECO:0000256" key="10">
    <source>
        <dbReference type="SAM" id="Phobius"/>
    </source>
</evidence>
<feature type="domain" description="Signal transduction histidine kinase subgroup 3 dimerisation and phosphoacceptor" evidence="12">
    <location>
        <begin position="221"/>
        <end position="286"/>
    </location>
</feature>
<dbReference type="EC" id="2.7.13.3" evidence="2"/>
<dbReference type="InterPro" id="IPR050482">
    <property type="entry name" value="Sensor_HK_TwoCompSys"/>
</dbReference>
<keyword evidence="6 13" id="KW-0418">Kinase</keyword>
<keyword evidence="3" id="KW-0597">Phosphoprotein</keyword>
<keyword evidence="9" id="KW-0175">Coiled coil</keyword>